<keyword evidence="3" id="KW-1185">Reference proteome</keyword>
<accession>A0AB38BIE6</accession>
<reference evidence="2 4" key="2">
    <citation type="submission" date="2016-10" db="EMBL/GenBank/DDBJ databases">
        <authorList>
            <person name="Varghese N."/>
            <person name="Submissions S."/>
        </authorList>
    </citation>
    <scope>NUCLEOTIDE SEQUENCE [LARGE SCALE GENOMIC DNA]</scope>
    <source>
        <strain evidence="2 4">DSM 2094</strain>
    </source>
</reference>
<dbReference type="Proteomes" id="UP000195947">
    <property type="component" value="Unassembled WGS sequence"/>
</dbReference>
<dbReference type="RefSeq" id="WP_086989071.1">
    <property type="nucleotide sequence ID" value="NZ_FJMZ01000016.1"/>
</dbReference>
<evidence type="ECO:0000313" key="3">
    <source>
        <dbReference type="Proteomes" id="UP000195947"/>
    </source>
</evidence>
<dbReference type="EMBL" id="FJMZ01000016">
    <property type="protein sequence ID" value="CZQ93019.1"/>
    <property type="molecule type" value="Genomic_DNA"/>
</dbReference>
<evidence type="ECO:0000313" key="2">
    <source>
        <dbReference type="EMBL" id="SFH84938.1"/>
    </source>
</evidence>
<evidence type="ECO:0008006" key="5">
    <source>
        <dbReference type="Google" id="ProtNLM"/>
    </source>
</evidence>
<dbReference type="InterPro" id="IPR046484">
    <property type="entry name" value="DUF6577"/>
</dbReference>
<dbReference type="Proteomes" id="UP000199686">
    <property type="component" value="Unassembled WGS sequence"/>
</dbReference>
<dbReference type="Pfam" id="PF20217">
    <property type="entry name" value="DUF6577"/>
    <property type="match status" value="1"/>
</dbReference>
<evidence type="ECO:0000313" key="1">
    <source>
        <dbReference type="EMBL" id="CZQ93019.1"/>
    </source>
</evidence>
<name>A0AB38BIE6_9LACT</name>
<protein>
    <recommendedName>
        <fullName evidence="5">Transcriptional regulator</fullName>
    </recommendedName>
</protein>
<comment type="caution">
    <text evidence="2">The sequence shown here is derived from an EMBL/GenBank/DDBJ whole genome shotgun (WGS) entry which is preliminary data.</text>
</comment>
<dbReference type="EMBL" id="FOQC01000019">
    <property type="protein sequence ID" value="SFH84938.1"/>
    <property type="molecule type" value="Genomic_DNA"/>
</dbReference>
<dbReference type="AlphaFoldDB" id="A0AB38BIE6"/>
<evidence type="ECO:0000313" key="4">
    <source>
        <dbReference type="Proteomes" id="UP000199686"/>
    </source>
</evidence>
<organism evidence="2 4">
    <name type="scientific">Trichococcus flocculiformis</name>
    <dbReference type="NCBI Taxonomy" id="82803"/>
    <lineage>
        <taxon>Bacteria</taxon>
        <taxon>Bacillati</taxon>
        <taxon>Bacillota</taxon>
        <taxon>Bacilli</taxon>
        <taxon>Lactobacillales</taxon>
        <taxon>Carnobacteriaceae</taxon>
        <taxon>Trichococcus</taxon>
    </lineage>
</organism>
<gene>
    <name evidence="2" type="ORF">SAMN04488507_101925</name>
    <name evidence="1" type="ORF">TFLO_1620</name>
</gene>
<reference evidence="1 3" key="1">
    <citation type="submission" date="2016-02" db="EMBL/GenBank/DDBJ databases">
        <authorList>
            <person name="Strepis N."/>
        </authorList>
    </citation>
    <scope>NUCLEOTIDE SEQUENCE [LARGE SCALE GENOMIC DNA]</scope>
    <source>
        <strain evidence="1">Trichococcus flocculiformis</strain>
    </source>
</reference>
<sequence length="245" mass="29122">MTSKLRLNELGIFLKHNQPVSTQQLLQFYQTFEPDLKVNTLRWRIYQLKQNNVLYSPSRGQFALPEKQVFQPEQTKKMIELAEMIQEKYPYANFSVYPTEWLSNLADHIYLSKNIILEVDNDALESVFHFLKQQYRNIYLDPDEKFYDLYISPQEENIILKRLYVDSPRNRINENYHIPKLEQLLVDLIINDPMILPIGASEVKKIIANARDKYNLNYSTIQRYAKKRRVEKALVPFGLSEKESL</sequence>
<proteinExistence type="predicted"/>